<dbReference type="Gene3D" id="2.70.98.10">
    <property type="match status" value="1"/>
</dbReference>
<dbReference type="InterPro" id="IPR011013">
    <property type="entry name" value="Gal_mutarotase_sf_dom"/>
</dbReference>
<dbReference type="GO" id="GO:0030246">
    <property type="term" value="F:carbohydrate binding"/>
    <property type="evidence" value="ECO:0007669"/>
    <property type="project" value="InterPro"/>
</dbReference>
<dbReference type="OrthoDB" id="9795355at2"/>
<dbReference type="eggNOG" id="COG2017">
    <property type="taxonomic scope" value="Bacteria"/>
</dbReference>
<dbReference type="SUPFAM" id="SSF74650">
    <property type="entry name" value="Galactose mutarotase-like"/>
    <property type="match status" value="1"/>
</dbReference>
<dbReference type="STRING" id="1157490.EL26_02570"/>
<accession>A0A074LXQ9</accession>
<sequence>MKKQAPTVKKTHFHGEPAVELSVSSYTAVVLPHIGGNLVSLRETERGYRLLCEPAPDRMEWFRQHPVVHGIPVLFPPNRYEDGTFELAGRTYRWPVNDAEHGNHIHGFLYDREWEVYASGVTDQEAFVELRFVNHADAALYRLFPHAFEFRLKYVLSERGLAQEIAIANRGDDAMPCMLGFHTALNAPFAAGSSAQDLVVKATIGQRVEMSERMLPTGEFVELTGGEEEMRRDGVSPFFATLDHHYTAEAQAGRNYVALIDTREQVRLVYDAGTKYKYWMLFNADARSGYFCPEPQTNLVNAPRLEGQVEDTGFVILQPCEVWSEASRIWVESLKADCTE</sequence>
<proteinExistence type="predicted"/>
<organism evidence="1 2">
    <name type="scientific">Tumebacillus flagellatus</name>
    <dbReference type="NCBI Taxonomy" id="1157490"/>
    <lineage>
        <taxon>Bacteria</taxon>
        <taxon>Bacillati</taxon>
        <taxon>Bacillota</taxon>
        <taxon>Bacilli</taxon>
        <taxon>Bacillales</taxon>
        <taxon>Alicyclobacillaceae</taxon>
        <taxon>Tumebacillus</taxon>
    </lineage>
</organism>
<protein>
    <submittedName>
        <fullName evidence="1">Aldose epimerase</fullName>
    </submittedName>
</protein>
<dbReference type="GO" id="GO:0005975">
    <property type="term" value="P:carbohydrate metabolic process"/>
    <property type="evidence" value="ECO:0007669"/>
    <property type="project" value="InterPro"/>
</dbReference>
<dbReference type="Proteomes" id="UP000027931">
    <property type="component" value="Unassembled WGS sequence"/>
</dbReference>
<dbReference type="RefSeq" id="WP_038084083.1">
    <property type="nucleotide sequence ID" value="NZ_JMIR01000002.1"/>
</dbReference>
<reference evidence="1 2" key="1">
    <citation type="journal article" date="2013" name="Int. J. Syst. Evol. Microbiol.">
        <title>Tumebacillus flagellatus sp. nov., an alpha-amylase/pullulanase-producing bacterium isolated from cassava wastewater.</title>
        <authorList>
            <person name="Wang Q."/>
            <person name="Xie N."/>
            <person name="Qin Y."/>
            <person name="Shen N."/>
            <person name="Zhu J."/>
            <person name="Mi H."/>
            <person name="Huang R."/>
        </authorList>
    </citation>
    <scope>NUCLEOTIDE SEQUENCE [LARGE SCALE GENOMIC DNA]</scope>
    <source>
        <strain evidence="1 2">GST4</strain>
    </source>
</reference>
<name>A0A074LXQ9_9BACL</name>
<evidence type="ECO:0000313" key="1">
    <source>
        <dbReference type="EMBL" id="KEO84913.1"/>
    </source>
</evidence>
<keyword evidence="2" id="KW-1185">Reference proteome</keyword>
<dbReference type="GO" id="GO:0016853">
    <property type="term" value="F:isomerase activity"/>
    <property type="evidence" value="ECO:0007669"/>
    <property type="project" value="InterPro"/>
</dbReference>
<dbReference type="Pfam" id="PF01263">
    <property type="entry name" value="Aldose_epim"/>
    <property type="match status" value="1"/>
</dbReference>
<dbReference type="EMBL" id="JMIR01000002">
    <property type="protein sequence ID" value="KEO84913.1"/>
    <property type="molecule type" value="Genomic_DNA"/>
</dbReference>
<gene>
    <name evidence="1" type="ORF">EL26_02570</name>
</gene>
<comment type="caution">
    <text evidence="1">The sequence shown here is derived from an EMBL/GenBank/DDBJ whole genome shotgun (WGS) entry which is preliminary data.</text>
</comment>
<evidence type="ECO:0000313" key="2">
    <source>
        <dbReference type="Proteomes" id="UP000027931"/>
    </source>
</evidence>
<dbReference type="InterPro" id="IPR008183">
    <property type="entry name" value="Aldose_1/G6P_1-epimerase"/>
</dbReference>
<dbReference type="InterPro" id="IPR014718">
    <property type="entry name" value="GH-type_carb-bd"/>
</dbReference>
<dbReference type="CDD" id="cd01081">
    <property type="entry name" value="Aldose_epim"/>
    <property type="match status" value="1"/>
</dbReference>
<dbReference type="AlphaFoldDB" id="A0A074LXQ9"/>